<dbReference type="Proteomes" id="UP001055072">
    <property type="component" value="Unassembled WGS sequence"/>
</dbReference>
<name>A0ACB8TRI3_9APHY</name>
<keyword evidence="2" id="KW-1185">Reference proteome</keyword>
<accession>A0ACB8TRI3</accession>
<comment type="caution">
    <text evidence="1">The sequence shown here is derived from an EMBL/GenBank/DDBJ whole genome shotgun (WGS) entry which is preliminary data.</text>
</comment>
<sequence length="239" mass="25677">MPSLQTISSSSSESSGSDNEHDEQLAYRTVTRIPIVHTETAHDVSGRIYKDEDDHMPALARGRSVSPRPLSSTSTSPRNVSAPPALPSPRQFVPDAPASSPEVSTPDMWEVLNDAAAALGATFPPQQLTDAIDNLANLCGLSTPPAVAPPPVAPVKNEFIDEHMPAGATSPVCTHEPPYRQLDGPPTECPSMHIMREGPRLFSQEGDWIDGIRVEDLHAPRELDKKPDDANDDLDGQGI</sequence>
<proteinExistence type="predicted"/>
<reference evidence="1" key="1">
    <citation type="journal article" date="2021" name="Environ. Microbiol.">
        <title>Gene family expansions and transcriptome signatures uncover fungal adaptations to wood decay.</title>
        <authorList>
            <person name="Hage H."/>
            <person name="Miyauchi S."/>
            <person name="Viragh M."/>
            <person name="Drula E."/>
            <person name="Min B."/>
            <person name="Chaduli D."/>
            <person name="Navarro D."/>
            <person name="Favel A."/>
            <person name="Norest M."/>
            <person name="Lesage-Meessen L."/>
            <person name="Balint B."/>
            <person name="Merenyi Z."/>
            <person name="de Eugenio L."/>
            <person name="Morin E."/>
            <person name="Martinez A.T."/>
            <person name="Baldrian P."/>
            <person name="Stursova M."/>
            <person name="Martinez M.J."/>
            <person name="Novotny C."/>
            <person name="Magnuson J.K."/>
            <person name="Spatafora J.W."/>
            <person name="Maurice S."/>
            <person name="Pangilinan J."/>
            <person name="Andreopoulos W."/>
            <person name="LaButti K."/>
            <person name="Hundley H."/>
            <person name="Na H."/>
            <person name="Kuo A."/>
            <person name="Barry K."/>
            <person name="Lipzen A."/>
            <person name="Henrissat B."/>
            <person name="Riley R."/>
            <person name="Ahrendt S."/>
            <person name="Nagy L.G."/>
            <person name="Grigoriev I.V."/>
            <person name="Martin F."/>
            <person name="Rosso M.N."/>
        </authorList>
    </citation>
    <scope>NUCLEOTIDE SEQUENCE</scope>
    <source>
        <strain evidence="1">CBS 384.51</strain>
    </source>
</reference>
<gene>
    <name evidence="1" type="ORF">BDY19DRAFT_997501</name>
</gene>
<protein>
    <submittedName>
        <fullName evidence="1">Uncharacterized protein</fullName>
    </submittedName>
</protein>
<evidence type="ECO:0000313" key="1">
    <source>
        <dbReference type="EMBL" id="KAI0084585.1"/>
    </source>
</evidence>
<evidence type="ECO:0000313" key="2">
    <source>
        <dbReference type="Proteomes" id="UP001055072"/>
    </source>
</evidence>
<dbReference type="EMBL" id="MU274940">
    <property type="protein sequence ID" value="KAI0084585.1"/>
    <property type="molecule type" value="Genomic_DNA"/>
</dbReference>
<organism evidence="1 2">
    <name type="scientific">Irpex rosettiformis</name>
    <dbReference type="NCBI Taxonomy" id="378272"/>
    <lineage>
        <taxon>Eukaryota</taxon>
        <taxon>Fungi</taxon>
        <taxon>Dikarya</taxon>
        <taxon>Basidiomycota</taxon>
        <taxon>Agaricomycotina</taxon>
        <taxon>Agaricomycetes</taxon>
        <taxon>Polyporales</taxon>
        <taxon>Irpicaceae</taxon>
        <taxon>Irpex</taxon>
    </lineage>
</organism>